<dbReference type="EMBL" id="RCML01001504">
    <property type="protein sequence ID" value="KAG2962130.1"/>
    <property type="molecule type" value="Genomic_DNA"/>
</dbReference>
<dbReference type="EMBL" id="RCMI01001521">
    <property type="protein sequence ID" value="KAG2884035.1"/>
    <property type="molecule type" value="Genomic_DNA"/>
</dbReference>
<comment type="caution">
    <text evidence="4">The sequence shown here is derived from an EMBL/GenBank/DDBJ whole genome shotgun (WGS) entry which is preliminary data.</text>
</comment>
<dbReference type="Proteomes" id="UP000697107">
    <property type="component" value="Unassembled WGS sequence"/>
</dbReference>
<dbReference type="Proteomes" id="UP000736787">
    <property type="component" value="Unassembled WGS sequence"/>
</dbReference>
<protein>
    <submittedName>
        <fullName evidence="4">Uncharacterized protein</fullName>
    </submittedName>
</protein>
<dbReference type="Proteomes" id="UP000760860">
    <property type="component" value="Unassembled WGS sequence"/>
</dbReference>
<evidence type="ECO:0000313" key="1">
    <source>
        <dbReference type="EMBL" id="KAG2827178.1"/>
    </source>
</evidence>
<sequence length="91" mass="9696">MSTRESKVACYLCCAAALTRASRPTALSRYDWIGLGGASLGKWYSVELCDLAKNLAAARDDLAGLTHCTTKKSSSGLPDFGVSSFLCWADL</sequence>
<reference evidence="4" key="1">
    <citation type="submission" date="2018-10" db="EMBL/GenBank/DDBJ databases">
        <title>Effector identification in a new, highly contiguous assembly of the strawberry crown rot pathogen Phytophthora cactorum.</title>
        <authorList>
            <person name="Armitage A.D."/>
            <person name="Nellist C.F."/>
            <person name="Bates H."/>
            <person name="Vickerstaff R.J."/>
            <person name="Harrison R.J."/>
        </authorList>
    </citation>
    <scope>NUCLEOTIDE SEQUENCE</scope>
    <source>
        <strain evidence="1">15-7</strain>
        <strain evidence="2">4032</strain>
        <strain evidence="3">4040</strain>
        <strain evidence="4">P415</strain>
        <strain evidence="5">P421</strain>
    </source>
</reference>
<evidence type="ECO:0000313" key="3">
    <source>
        <dbReference type="EMBL" id="KAG2892873.1"/>
    </source>
</evidence>
<dbReference type="EMBL" id="RCMG01001445">
    <property type="protein sequence ID" value="KAG2827178.1"/>
    <property type="molecule type" value="Genomic_DNA"/>
</dbReference>
<dbReference type="Proteomes" id="UP000774804">
    <property type="component" value="Unassembled WGS sequence"/>
</dbReference>
<dbReference type="AlphaFoldDB" id="A0A8T1F0N5"/>
<dbReference type="EMBL" id="RCMV01001583">
    <property type="protein sequence ID" value="KAG3207980.1"/>
    <property type="molecule type" value="Genomic_DNA"/>
</dbReference>
<organism evidence="4 6">
    <name type="scientific">Phytophthora cactorum</name>
    <dbReference type="NCBI Taxonomy" id="29920"/>
    <lineage>
        <taxon>Eukaryota</taxon>
        <taxon>Sar</taxon>
        <taxon>Stramenopiles</taxon>
        <taxon>Oomycota</taxon>
        <taxon>Peronosporomycetes</taxon>
        <taxon>Peronosporales</taxon>
        <taxon>Peronosporaceae</taxon>
        <taxon>Phytophthora</taxon>
    </lineage>
</organism>
<accession>A0A8T1F0N5</accession>
<proteinExistence type="predicted"/>
<name>A0A8T1F0N5_9STRA</name>
<evidence type="ECO:0000313" key="6">
    <source>
        <dbReference type="Proteomes" id="UP000697107"/>
    </source>
</evidence>
<gene>
    <name evidence="1" type="ORF">PC113_g21663</name>
    <name evidence="2" type="ORF">PC115_g21440</name>
    <name evidence="3" type="ORF">PC117_g23924</name>
    <name evidence="4" type="ORF">PC118_g21589</name>
    <name evidence="5" type="ORF">PC129_g20990</name>
</gene>
<evidence type="ECO:0000313" key="2">
    <source>
        <dbReference type="EMBL" id="KAG2884035.1"/>
    </source>
</evidence>
<dbReference type="Proteomes" id="UP000735874">
    <property type="component" value="Unassembled WGS sequence"/>
</dbReference>
<evidence type="ECO:0000313" key="5">
    <source>
        <dbReference type="EMBL" id="KAG3207980.1"/>
    </source>
</evidence>
<dbReference type="EMBL" id="RCMK01001514">
    <property type="protein sequence ID" value="KAG2892873.1"/>
    <property type="molecule type" value="Genomic_DNA"/>
</dbReference>
<evidence type="ECO:0000313" key="4">
    <source>
        <dbReference type="EMBL" id="KAG2962130.1"/>
    </source>
</evidence>